<gene>
    <name evidence="1" type="ORF">PG996_008448</name>
</gene>
<name>A0ABR1UXY5_9PEZI</name>
<dbReference type="EMBL" id="JAQQWM010000005">
    <property type="protein sequence ID" value="KAK8063796.1"/>
    <property type="molecule type" value="Genomic_DNA"/>
</dbReference>
<sequence length="88" mass="9835">MEEALDTLEAHVDGVAQDCETHRGQAEQLEGLVEDLARDVMGPLVEQHLEQNLEGRAEAAVRRVEDDIWTRLRRAFDPTTTPEALVGN</sequence>
<keyword evidence="2" id="KW-1185">Reference proteome</keyword>
<evidence type="ECO:0000313" key="2">
    <source>
        <dbReference type="Proteomes" id="UP001446871"/>
    </source>
</evidence>
<organism evidence="1 2">
    <name type="scientific">Apiospora saccharicola</name>
    <dbReference type="NCBI Taxonomy" id="335842"/>
    <lineage>
        <taxon>Eukaryota</taxon>
        <taxon>Fungi</taxon>
        <taxon>Dikarya</taxon>
        <taxon>Ascomycota</taxon>
        <taxon>Pezizomycotina</taxon>
        <taxon>Sordariomycetes</taxon>
        <taxon>Xylariomycetidae</taxon>
        <taxon>Amphisphaeriales</taxon>
        <taxon>Apiosporaceae</taxon>
        <taxon>Apiospora</taxon>
    </lineage>
</organism>
<accession>A0ABR1UXY5</accession>
<reference evidence="1 2" key="1">
    <citation type="submission" date="2023-01" db="EMBL/GenBank/DDBJ databases">
        <title>Analysis of 21 Apiospora genomes using comparative genomics revels a genus with tremendous synthesis potential of carbohydrate active enzymes and secondary metabolites.</title>
        <authorList>
            <person name="Sorensen T."/>
        </authorList>
    </citation>
    <scope>NUCLEOTIDE SEQUENCE [LARGE SCALE GENOMIC DNA]</scope>
    <source>
        <strain evidence="1 2">CBS 83171</strain>
    </source>
</reference>
<comment type="caution">
    <text evidence="1">The sequence shown here is derived from an EMBL/GenBank/DDBJ whole genome shotgun (WGS) entry which is preliminary data.</text>
</comment>
<protein>
    <submittedName>
        <fullName evidence="1">Uncharacterized protein</fullName>
    </submittedName>
</protein>
<dbReference type="Proteomes" id="UP001446871">
    <property type="component" value="Unassembled WGS sequence"/>
</dbReference>
<proteinExistence type="predicted"/>
<evidence type="ECO:0000313" key="1">
    <source>
        <dbReference type="EMBL" id="KAK8063796.1"/>
    </source>
</evidence>